<dbReference type="WBParaSite" id="PgR063X_g013_t04">
    <property type="protein sequence ID" value="PgR063X_g013_t04"/>
    <property type="gene ID" value="PgR063X_g013"/>
</dbReference>
<dbReference type="GO" id="GO:0005634">
    <property type="term" value="C:nucleus"/>
    <property type="evidence" value="ECO:0007669"/>
    <property type="project" value="TreeGrafter"/>
</dbReference>
<dbReference type="WBParaSite" id="PgR063X_g013_t02">
    <property type="protein sequence ID" value="PgR063X_g013_t02"/>
    <property type="gene ID" value="PgR063X_g013"/>
</dbReference>
<feature type="coiled-coil region" evidence="1">
    <location>
        <begin position="20"/>
        <end position="110"/>
    </location>
</feature>
<organism evidence="2 4">
    <name type="scientific">Parascaris univalens</name>
    <name type="common">Nematode worm</name>
    <dbReference type="NCBI Taxonomy" id="6257"/>
    <lineage>
        <taxon>Eukaryota</taxon>
        <taxon>Metazoa</taxon>
        <taxon>Ecdysozoa</taxon>
        <taxon>Nematoda</taxon>
        <taxon>Chromadorea</taxon>
        <taxon>Rhabditida</taxon>
        <taxon>Spirurina</taxon>
        <taxon>Ascaridomorpha</taxon>
        <taxon>Ascaridoidea</taxon>
        <taxon>Ascarididae</taxon>
        <taxon>Parascaris</taxon>
    </lineage>
</organism>
<name>A0A915BVT8_PARUN</name>
<reference evidence="3 4" key="1">
    <citation type="submission" date="2022-11" db="UniProtKB">
        <authorList>
            <consortium name="WormBaseParasite"/>
        </authorList>
    </citation>
    <scope>IDENTIFICATION</scope>
</reference>
<dbReference type="Proteomes" id="UP000887569">
    <property type="component" value="Unplaced"/>
</dbReference>
<evidence type="ECO:0000313" key="4">
    <source>
        <dbReference type="WBParaSite" id="PgR063X_g013_t04"/>
    </source>
</evidence>
<evidence type="ECO:0000256" key="1">
    <source>
        <dbReference type="SAM" id="Coils"/>
    </source>
</evidence>
<dbReference type="AlphaFoldDB" id="A0A915BVT8"/>
<dbReference type="Pfam" id="PF10146">
    <property type="entry name" value="zf-C4H2"/>
    <property type="match status" value="1"/>
</dbReference>
<keyword evidence="1" id="KW-0175">Coiled coil</keyword>
<accession>A0A915BVT8</accession>
<dbReference type="PANTHER" id="PTHR31058:SF2">
    <property type="entry name" value="ZINC FINGER C4H2 DOMAIN-CONTAINING PROTEIN"/>
    <property type="match status" value="1"/>
</dbReference>
<evidence type="ECO:0000313" key="2">
    <source>
        <dbReference type="Proteomes" id="UP000887569"/>
    </source>
</evidence>
<dbReference type="PANTHER" id="PTHR31058">
    <property type="entry name" value="ZINC FINGER C4H2 DOMAIN-CONTAINING PROTEIN"/>
    <property type="match status" value="1"/>
</dbReference>
<proteinExistence type="predicted"/>
<dbReference type="GO" id="GO:0045666">
    <property type="term" value="P:positive regulation of neuron differentiation"/>
    <property type="evidence" value="ECO:0007669"/>
    <property type="project" value="TreeGrafter"/>
</dbReference>
<sequence>MDYANLSSELIKISLARQKIDEFSVRLRELLAVYEEAEATRCFIAECEKMSTELDNERKSHADELRQINQDINHLEDTLKGVKGNKDSKKEIIARKYDEIERELRSTNQLLRESGVPEEELLSREQFLPLIEDELFSLCFPLILHSVRNFAFNFEIKLNETIIGTVIGVIR</sequence>
<protein>
    <submittedName>
        <fullName evidence="3 4">C4H2-type domain-containing protein</fullName>
    </submittedName>
</protein>
<dbReference type="InterPro" id="IPR018482">
    <property type="entry name" value="Znf-C4H2"/>
</dbReference>
<keyword evidence="2" id="KW-1185">Reference proteome</keyword>
<evidence type="ECO:0000313" key="3">
    <source>
        <dbReference type="WBParaSite" id="PgR063X_g013_t02"/>
    </source>
</evidence>